<protein>
    <recommendedName>
        <fullName evidence="4">DUF4856 domain-containing protein</fullName>
    </recommendedName>
</protein>
<organism evidence="2 3">
    <name type="scientific">Candidatus Terasakiella magnetica</name>
    <dbReference type="NCBI Taxonomy" id="1867952"/>
    <lineage>
        <taxon>Bacteria</taxon>
        <taxon>Pseudomonadati</taxon>
        <taxon>Pseudomonadota</taxon>
        <taxon>Alphaproteobacteria</taxon>
        <taxon>Rhodospirillales</taxon>
        <taxon>Terasakiellaceae</taxon>
        <taxon>Terasakiella</taxon>
    </lineage>
</organism>
<evidence type="ECO:0000313" key="3">
    <source>
        <dbReference type="Proteomes" id="UP000231658"/>
    </source>
</evidence>
<dbReference type="RefSeq" id="WP_069186823.1">
    <property type="nucleotide sequence ID" value="NZ_FLYE01000011.1"/>
</dbReference>
<evidence type="ECO:0000256" key="1">
    <source>
        <dbReference type="SAM" id="SignalP"/>
    </source>
</evidence>
<accession>A0A1C3RFT4</accession>
<evidence type="ECO:0008006" key="4">
    <source>
        <dbReference type="Google" id="ProtNLM"/>
    </source>
</evidence>
<keyword evidence="3" id="KW-1185">Reference proteome</keyword>
<feature type="signal peptide" evidence="1">
    <location>
        <begin position="1"/>
        <end position="23"/>
    </location>
</feature>
<dbReference type="STRING" id="1867952.MTBPR1_190018"/>
<dbReference type="OrthoDB" id="5498726at2"/>
<sequence length="476" mass="51472">MNFTLKLGVSALSLALLTGTALANDNVYSGFPVTVKDYAGKKTTSVAYTGQIARHTLHDSLKKLAGKGNGKPNPDLKAQLLSYYANKDKGRMIVAPKTKGPFVISQTGVDDISKGKDLASKTYKGVVNGMPGDMKGAELVTFWIDKTSSANKGVDAVAGYNYPQLISKFILGAVMYSQAVDNYLDEGLSAKKKPNDKAYKDGAPYTGKEHYWDEAFGYFGAPAHTLTLTPAQVIEIAKMGKASKAPADAVALADYNKDGKIDLRTEMTFGPAYYAAGFDKGGKTTYLKNITQAYLEGRKTITAAKGEKLSMDQRVKLKGYASIIEENWEQVLAEATFKYAGSVYKDMTKLQALKEANKDTSKQLGKYIKHWGELKGFSLALQTGKNNLGETASELNTLVGAGPLMPDGSQVINIDGRGNYLRDQDNTTWSQYMVQMAQVQQLMINKLGVTARGNDVTAGLEDLLSKLGNQEAAEAD</sequence>
<dbReference type="Pfam" id="PF16148">
    <property type="entry name" value="DUF4856"/>
    <property type="match status" value="1"/>
</dbReference>
<proteinExistence type="predicted"/>
<dbReference type="Proteomes" id="UP000231658">
    <property type="component" value="Unassembled WGS sequence"/>
</dbReference>
<feature type="chain" id="PRO_5008680706" description="DUF4856 domain-containing protein" evidence="1">
    <location>
        <begin position="24"/>
        <end position="476"/>
    </location>
</feature>
<keyword evidence="1" id="KW-0732">Signal</keyword>
<dbReference type="InterPro" id="IPR032331">
    <property type="entry name" value="DUF4856"/>
</dbReference>
<evidence type="ECO:0000313" key="2">
    <source>
        <dbReference type="EMBL" id="SCA56140.1"/>
    </source>
</evidence>
<dbReference type="AlphaFoldDB" id="A0A1C3RFT4"/>
<reference evidence="2 3" key="1">
    <citation type="submission" date="2016-07" db="EMBL/GenBank/DDBJ databases">
        <authorList>
            <person name="Lefevre C.T."/>
        </authorList>
    </citation>
    <scope>NUCLEOTIDE SEQUENCE [LARGE SCALE GENOMIC DNA]</scope>
    <source>
        <strain evidence="2">PR1</strain>
    </source>
</reference>
<dbReference type="EMBL" id="FLYE01000011">
    <property type="protein sequence ID" value="SCA56140.1"/>
    <property type="molecule type" value="Genomic_DNA"/>
</dbReference>
<gene>
    <name evidence="2" type="ORF">MTBPR1_190018</name>
</gene>
<name>A0A1C3RFT4_9PROT</name>